<name>A0ABV2BY00_9GAMM</name>
<evidence type="ECO:0000313" key="1">
    <source>
        <dbReference type="EMBL" id="MET1256432.1"/>
    </source>
</evidence>
<reference evidence="1 2" key="1">
    <citation type="submission" date="2024-06" db="EMBL/GenBank/DDBJ databases">
        <authorList>
            <person name="Li F."/>
        </authorList>
    </citation>
    <scope>NUCLEOTIDE SEQUENCE [LARGE SCALE GENOMIC DNA]</scope>
    <source>
        <strain evidence="1 2">GXAS 311</strain>
    </source>
</reference>
<dbReference type="InterPro" id="IPR019887">
    <property type="entry name" value="Tscrpt_reg_AsnC/Lrp_C"/>
</dbReference>
<accession>A0ABV2BY00</accession>
<dbReference type="InterPro" id="IPR011008">
    <property type="entry name" value="Dimeric_a/b-barrel"/>
</dbReference>
<comment type="caution">
    <text evidence="1">The sequence shown here is derived from an EMBL/GenBank/DDBJ whole genome shotgun (WGS) entry which is preliminary data.</text>
</comment>
<dbReference type="PANTHER" id="PTHR30154:SF34">
    <property type="entry name" value="TRANSCRIPTIONAL REGULATOR AZLB"/>
    <property type="match status" value="1"/>
</dbReference>
<dbReference type="InterPro" id="IPR036388">
    <property type="entry name" value="WH-like_DNA-bd_sf"/>
</dbReference>
<sequence>MVEINLNEIDWKILSILQKDGRIRLNRLAELVGLSAPACHSRIEKLESFGYIKGYVAVLEHRKAGFDVVSLVFVDFEDHTIEKRNQVLAELKAIDEVVEILHITGSHDLQIRVMVKNSQQLNHLVNDTISAIEGVARVHTSMVLDICKPLNGIPIK</sequence>
<dbReference type="Gene3D" id="3.30.70.920">
    <property type="match status" value="1"/>
</dbReference>
<dbReference type="PROSITE" id="PS50956">
    <property type="entry name" value="HTH_ASNC_2"/>
    <property type="match status" value="1"/>
</dbReference>
<dbReference type="InterPro" id="IPR019888">
    <property type="entry name" value="Tscrpt_reg_AsnC-like"/>
</dbReference>
<dbReference type="SMART" id="SM00344">
    <property type="entry name" value="HTH_ASNC"/>
    <property type="match status" value="1"/>
</dbReference>
<evidence type="ECO:0000313" key="2">
    <source>
        <dbReference type="Proteomes" id="UP001548189"/>
    </source>
</evidence>
<dbReference type="SUPFAM" id="SSF46785">
    <property type="entry name" value="Winged helix' DNA-binding domain"/>
    <property type="match status" value="1"/>
</dbReference>
<proteinExistence type="predicted"/>
<organism evidence="1 2">
    <name type="scientific">Aliikangiella maris</name>
    <dbReference type="NCBI Taxonomy" id="3162458"/>
    <lineage>
        <taxon>Bacteria</taxon>
        <taxon>Pseudomonadati</taxon>
        <taxon>Pseudomonadota</taxon>
        <taxon>Gammaproteobacteria</taxon>
        <taxon>Oceanospirillales</taxon>
        <taxon>Pleioneaceae</taxon>
        <taxon>Aliikangiella</taxon>
    </lineage>
</organism>
<keyword evidence="2" id="KW-1185">Reference proteome</keyword>
<dbReference type="PRINTS" id="PR00033">
    <property type="entry name" value="HTHASNC"/>
</dbReference>
<gene>
    <name evidence="1" type="ORF">ABVT43_14925</name>
</gene>
<dbReference type="Pfam" id="PF13412">
    <property type="entry name" value="HTH_24"/>
    <property type="match status" value="1"/>
</dbReference>
<dbReference type="PANTHER" id="PTHR30154">
    <property type="entry name" value="LEUCINE-RESPONSIVE REGULATORY PROTEIN"/>
    <property type="match status" value="1"/>
</dbReference>
<dbReference type="Proteomes" id="UP001548189">
    <property type="component" value="Unassembled WGS sequence"/>
</dbReference>
<dbReference type="SUPFAM" id="SSF54909">
    <property type="entry name" value="Dimeric alpha+beta barrel"/>
    <property type="match status" value="1"/>
</dbReference>
<dbReference type="EMBL" id="JBEVCJ010000021">
    <property type="protein sequence ID" value="MET1256432.1"/>
    <property type="molecule type" value="Genomic_DNA"/>
</dbReference>
<dbReference type="InterPro" id="IPR000485">
    <property type="entry name" value="AsnC-type_HTH_dom"/>
</dbReference>
<dbReference type="InterPro" id="IPR036390">
    <property type="entry name" value="WH_DNA-bd_sf"/>
</dbReference>
<dbReference type="Gene3D" id="1.10.10.10">
    <property type="entry name" value="Winged helix-like DNA-binding domain superfamily/Winged helix DNA-binding domain"/>
    <property type="match status" value="1"/>
</dbReference>
<protein>
    <submittedName>
        <fullName evidence="1">Lrp/AsnC family transcriptional regulator</fullName>
    </submittedName>
</protein>
<dbReference type="Pfam" id="PF01037">
    <property type="entry name" value="AsnC_trans_reg"/>
    <property type="match status" value="1"/>
</dbReference>